<dbReference type="eggNOG" id="COG0438">
    <property type="taxonomic scope" value="Bacteria"/>
</dbReference>
<keyword evidence="5" id="KW-1185">Reference proteome</keyword>
<evidence type="ECO:0000313" key="5">
    <source>
        <dbReference type="Proteomes" id="UP000000238"/>
    </source>
</evidence>
<dbReference type="CAZy" id="GT4">
    <property type="family name" value="Glycosyltransferase Family 4"/>
</dbReference>
<dbReference type="HOGENOM" id="CLU_009583_0_4_6"/>
<dbReference type="Gene3D" id="3.40.50.2000">
    <property type="entry name" value="Glycogen Phosphorylase B"/>
    <property type="match status" value="2"/>
</dbReference>
<protein>
    <submittedName>
        <fullName evidence="4">Glycosyltransferase</fullName>
    </submittedName>
</protein>
<feature type="domain" description="Glycosyl transferase family 1" evidence="2">
    <location>
        <begin position="223"/>
        <end position="390"/>
    </location>
</feature>
<dbReference type="KEGG" id="hch:HCH_02728"/>
<keyword evidence="4" id="KW-0808">Transferase</keyword>
<dbReference type="SUPFAM" id="SSF53756">
    <property type="entry name" value="UDP-Glycosyltransferase/glycogen phosphorylase"/>
    <property type="match status" value="1"/>
</dbReference>
<evidence type="ECO:0000259" key="3">
    <source>
        <dbReference type="Pfam" id="PF13439"/>
    </source>
</evidence>
<dbReference type="Proteomes" id="UP000000238">
    <property type="component" value="Chromosome"/>
</dbReference>
<gene>
    <name evidence="4" type="ordered locus">HCH_02728</name>
</gene>
<keyword evidence="1" id="KW-1133">Transmembrane helix</keyword>
<dbReference type="Pfam" id="PF13439">
    <property type="entry name" value="Glyco_transf_4"/>
    <property type="match status" value="1"/>
</dbReference>
<keyword evidence="1" id="KW-0812">Transmembrane</keyword>
<dbReference type="AlphaFoldDB" id="Q2SIL1"/>
<organism evidence="4 5">
    <name type="scientific">Hahella chejuensis (strain KCTC 2396)</name>
    <dbReference type="NCBI Taxonomy" id="349521"/>
    <lineage>
        <taxon>Bacteria</taxon>
        <taxon>Pseudomonadati</taxon>
        <taxon>Pseudomonadota</taxon>
        <taxon>Gammaproteobacteria</taxon>
        <taxon>Oceanospirillales</taxon>
        <taxon>Hahellaceae</taxon>
        <taxon>Hahella</taxon>
    </lineage>
</organism>
<dbReference type="PANTHER" id="PTHR12526">
    <property type="entry name" value="GLYCOSYLTRANSFERASE"/>
    <property type="match status" value="1"/>
</dbReference>
<evidence type="ECO:0000256" key="1">
    <source>
        <dbReference type="SAM" id="Phobius"/>
    </source>
</evidence>
<dbReference type="STRING" id="349521.HCH_02728"/>
<sequence length="418" mass="46511">MSTTDVNHSRASGGKNILLVDQGVSFGGALVVLVSIAKNLKAGYNPTIVSAIEGDVSKWIDIGGDFDVLSLRPAYTYVDRFNAYEKIRRVRWGVVRKLIVYFLSLYELVVNLRYVLDLCKIIKKRKIDVVHVNNSIYVLMAAAITGTPCVWHIHGVVEERRSFLHRIFESSVACYLAISNYVSDSAAKHGYPKSKLVTVWNPVSDQFVRDEGKHDKEKNSGLRDQYGLVSNSFLIAVFGRIIAWKGQLEAVKAFAEAELGKDVYLVLVGGSTEGFGNVYIEEIKKQAELLGVEKNIIWAGFIRDVHEVYRDVDLVLHSSIEPEPFGLVVTEAMASDVPIIASKLGAPKELINNGVTGLLVDPRNPKEFSMAIKKVVMDAAFRELVTQNAKASVKEHFLPTQYADRICEIYESTISPEK</sequence>
<reference evidence="4 5" key="1">
    <citation type="journal article" date="2005" name="Nucleic Acids Res.">
        <title>Genomic blueprint of Hahella chejuensis, a marine microbe producing an algicidal agent.</title>
        <authorList>
            <person name="Jeong H."/>
            <person name="Yim J.H."/>
            <person name="Lee C."/>
            <person name="Choi S.-H."/>
            <person name="Park Y.K."/>
            <person name="Yoon S.H."/>
            <person name="Hur C.-G."/>
            <person name="Kang H.-Y."/>
            <person name="Kim D."/>
            <person name="Lee H.H."/>
            <person name="Park K.H."/>
            <person name="Park S.-H."/>
            <person name="Park H.-S."/>
            <person name="Lee H.K."/>
            <person name="Oh T.K."/>
            <person name="Kim J.F."/>
        </authorList>
    </citation>
    <scope>NUCLEOTIDE SEQUENCE [LARGE SCALE GENOMIC DNA]</scope>
    <source>
        <strain evidence="4 5">KCTC 2396</strain>
    </source>
</reference>
<feature type="domain" description="Glycosyltransferase subfamily 4-like N-terminal" evidence="3">
    <location>
        <begin position="94"/>
        <end position="205"/>
    </location>
</feature>
<name>Q2SIL1_HAHCH</name>
<dbReference type="GO" id="GO:0016757">
    <property type="term" value="F:glycosyltransferase activity"/>
    <property type="evidence" value="ECO:0007669"/>
    <property type="project" value="InterPro"/>
</dbReference>
<dbReference type="CDD" id="cd03801">
    <property type="entry name" value="GT4_PimA-like"/>
    <property type="match status" value="1"/>
</dbReference>
<feature type="transmembrane region" description="Helical" evidence="1">
    <location>
        <begin position="136"/>
        <end position="157"/>
    </location>
</feature>
<keyword evidence="1" id="KW-0472">Membrane</keyword>
<proteinExistence type="predicted"/>
<evidence type="ECO:0000259" key="2">
    <source>
        <dbReference type="Pfam" id="PF00534"/>
    </source>
</evidence>
<accession>Q2SIL1</accession>
<dbReference type="InterPro" id="IPR001296">
    <property type="entry name" value="Glyco_trans_1"/>
</dbReference>
<dbReference type="GO" id="GO:1901135">
    <property type="term" value="P:carbohydrate derivative metabolic process"/>
    <property type="evidence" value="ECO:0007669"/>
    <property type="project" value="UniProtKB-ARBA"/>
</dbReference>
<dbReference type="InterPro" id="IPR028098">
    <property type="entry name" value="Glyco_trans_4-like_N"/>
</dbReference>
<dbReference type="RefSeq" id="WP_011396582.1">
    <property type="nucleotide sequence ID" value="NC_007645.1"/>
</dbReference>
<dbReference type="EMBL" id="CP000155">
    <property type="protein sequence ID" value="ABC29513.1"/>
    <property type="molecule type" value="Genomic_DNA"/>
</dbReference>
<feature type="transmembrane region" description="Helical" evidence="1">
    <location>
        <begin position="98"/>
        <end position="116"/>
    </location>
</feature>
<dbReference type="Pfam" id="PF00534">
    <property type="entry name" value="Glycos_transf_1"/>
    <property type="match status" value="1"/>
</dbReference>
<evidence type="ECO:0000313" key="4">
    <source>
        <dbReference type="EMBL" id="ABC29513.1"/>
    </source>
</evidence>
<dbReference type="OrthoDB" id="9802524at2"/>